<dbReference type="OrthoDB" id="423313at2759"/>
<dbReference type="CDD" id="cd03419">
    <property type="entry name" value="GRX_GRXh_1_2_like"/>
    <property type="match status" value="1"/>
</dbReference>
<feature type="transmembrane region" description="Helical" evidence="3">
    <location>
        <begin position="7"/>
        <end position="25"/>
    </location>
</feature>
<dbReference type="InterPro" id="IPR036249">
    <property type="entry name" value="Thioredoxin-like_sf"/>
</dbReference>
<dbReference type="PANTHER" id="PTHR45694">
    <property type="entry name" value="GLUTAREDOXIN 2"/>
    <property type="match status" value="1"/>
</dbReference>
<evidence type="ECO:0000313" key="5">
    <source>
        <dbReference type="EMBL" id="SGZ53076.1"/>
    </source>
</evidence>
<dbReference type="PRINTS" id="PR00160">
    <property type="entry name" value="GLUTAREDOXIN"/>
</dbReference>
<evidence type="ECO:0000256" key="3">
    <source>
        <dbReference type="SAM" id="Phobius"/>
    </source>
</evidence>
<protein>
    <submittedName>
        <fullName evidence="5">CIC11C00000005600</fullName>
    </submittedName>
</protein>
<organism evidence="5 6">
    <name type="scientific">Sungouiella intermedia</name>
    <dbReference type="NCBI Taxonomy" id="45354"/>
    <lineage>
        <taxon>Eukaryota</taxon>
        <taxon>Fungi</taxon>
        <taxon>Dikarya</taxon>
        <taxon>Ascomycota</taxon>
        <taxon>Saccharomycotina</taxon>
        <taxon>Pichiomycetes</taxon>
        <taxon>Metschnikowiaceae</taxon>
        <taxon>Sungouiella</taxon>
    </lineage>
</organism>
<proteinExistence type="inferred from homology"/>
<keyword evidence="3" id="KW-0812">Transmembrane</keyword>
<accession>A0A1L0D979</accession>
<evidence type="ECO:0000256" key="2">
    <source>
        <dbReference type="SAM" id="MobiDB-lite"/>
    </source>
</evidence>
<name>A0A1L0D979_9ASCO</name>
<feature type="region of interest" description="Disordered" evidence="2">
    <location>
        <begin position="60"/>
        <end position="84"/>
    </location>
</feature>
<dbReference type="STRING" id="45354.A0A1L0D979"/>
<dbReference type="InterPro" id="IPR011899">
    <property type="entry name" value="Glutaredoxin_euk/vir"/>
</dbReference>
<comment type="similarity">
    <text evidence="1">Belongs to the glutaredoxin family. Monothiol subfamily.</text>
</comment>
<gene>
    <name evidence="5" type="ORF">SAMEA4029010_CIC11G00000005600</name>
</gene>
<dbReference type="PROSITE" id="PS51354">
    <property type="entry name" value="GLUTAREDOXIN_2"/>
    <property type="match status" value="1"/>
</dbReference>
<dbReference type="EMBL" id="LT635759">
    <property type="protein sequence ID" value="SGZ53076.1"/>
    <property type="molecule type" value="Genomic_DNA"/>
</dbReference>
<dbReference type="GO" id="GO:0005801">
    <property type="term" value="C:cis-Golgi network"/>
    <property type="evidence" value="ECO:0007669"/>
    <property type="project" value="UniProtKB-ARBA"/>
</dbReference>
<dbReference type="SUPFAM" id="SSF52833">
    <property type="entry name" value="Thioredoxin-like"/>
    <property type="match status" value="1"/>
</dbReference>
<keyword evidence="3" id="KW-0472">Membrane</keyword>
<dbReference type="Proteomes" id="UP000182334">
    <property type="component" value="Chromosome IV"/>
</dbReference>
<dbReference type="GO" id="GO:0000324">
    <property type="term" value="C:fungal-type vacuole"/>
    <property type="evidence" value="ECO:0007669"/>
    <property type="project" value="TreeGrafter"/>
</dbReference>
<dbReference type="FunFam" id="3.40.30.10:FF:000093">
    <property type="entry name" value="Glutaredoxin 2"/>
    <property type="match status" value="1"/>
</dbReference>
<keyword evidence="6" id="KW-1185">Reference proteome</keyword>
<feature type="domain" description="Glutaredoxin" evidence="4">
    <location>
        <begin position="104"/>
        <end position="164"/>
    </location>
</feature>
<dbReference type="Gene3D" id="3.40.30.10">
    <property type="entry name" value="Glutaredoxin"/>
    <property type="match status" value="1"/>
</dbReference>
<dbReference type="InterPro" id="IPR002109">
    <property type="entry name" value="Glutaredoxin"/>
</dbReference>
<evidence type="ECO:0000259" key="4">
    <source>
        <dbReference type="Pfam" id="PF00462"/>
    </source>
</evidence>
<sequence>MISTRKLRLVVIALAAICVVFVLYTQKDSYSLAESESAQHGSLIESANNAKTDAAINKEISKDKDGTNSPQQQGSVKLPAEPITSGPFDPATEFLNTRAMAPMTVFSKSYCPYSKRLKQLLKDNYSITPEPTVVELDKHEHGAEFQEYLAKVTKRRTVPNLIVGASPESRGGCDDIVKLHEEGKLLELLNAWGDKKMSVKLIEKPLNA</sequence>
<dbReference type="Pfam" id="PF00462">
    <property type="entry name" value="Glutaredoxin"/>
    <property type="match status" value="1"/>
</dbReference>
<dbReference type="AlphaFoldDB" id="A0A1L0D979"/>
<reference evidence="5 6" key="1">
    <citation type="submission" date="2016-10" db="EMBL/GenBank/DDBJ databases">
        <authorList>
            <person name="de Groot N.N."/>
        </authorList>
    </citation>
    <scope>NUCLEOTIDE SEQUENCE [LARGE SCALE GENOMIC DNA]</scope>
    <source>
        <strain evidence="5 6">CBS 141442</strain>
    </source>
</reference>
<dbReference type="NCBIfam" id="TIGR02180">
    <property type="entry name" value="GRX_euk"/>
    <property type="match status" value="1"/>
</dbReference>
<dbReference type="GO" id="GO:0004362">
    <property type="term" value="F:glutathione-disulfide reductase (NADPH) activity"/>
    <property type="evidence" value="ECO:0007669"/>
    <property type="project" value="UniProtKB-ARBA"/>
</dbReference>
<dbReference type="PANTHER" id="PTHR45694:SF5">
    <property type="entry name" value="GLUTAREDOXIN 2"/>
    <property type="match status" value="1"/>
</dbReference>
<dbReference type="GO" id="GO:0034599">
    <property type="term" value="P:cellular response to oxidative stress"/>
    <property type="evidence" value="ECO:0007669"/>
    <property type="project" value="TreeGrafter"/>
</dbReference>
<evidence type="ECO:0000256" key="1">
    <source>
        <dbReference type="ARBA" id="ARBA00009630"/>
    </source>
</evidence>
<keyword evidence="3" id="KW-1133">Transmembrane helix</keyword>
<dbReference type="InterPro" id="IPR014025">
    <property type="entry name" value="Glutaredoxin_subgr"/>
</dbReference>
<dbReference type="GO" id="GO:0005796">
    <property type="term" value="C:Golgi lumen"/>
    <property type="evidence" value="ECO:0007669"/>
    <property type="project" value="TreeGrafter"/>
</dbReference>
<evidence type="ECO:0000313" key="6">
    <source>
        <dbReference type="Proteomes" id="UP000182334"/>
    </source>
</evidence>